<accession>A0A4U6XIZ8</accession>
<keyword evidence="3" id="KW-1185">Reference proteome</keyword>
<dbReference type="Proteomes" id="UP000310108">
    <property type="component" value="Unassembled WGS sequence"/>
</dbReference>
<feature type="compositionally biased region" description="Basic and acidic residues" evidence="1">
    <location>
        <begin position="35"/>
        <end position="49"/>
    </location>
</feature>
<feature type="region of interest" description="Disordered" evidence="1">
    <location>
        <begin position="30"/>
        <end position="54"/>
    </location>
</feature>
<organism evidence="2 3">
    <name type="scientific">Colletotrichum tanaceti</name>
    <dbReference type="NCBI Taxonomy" id="1306861"/>
    <lineage>
        <taxon>Eukaryota</taxon>
        <taxon>Fungi</taxon>
        <taxon>Dikarya</taxon>
        <taxon>Ascomycota</taxon>
        <taxon>Pezizomycotina</taxon>
        <taxon>Sordariomycetes</taxon>
        <taxon>Hypocreomycetidae</taxon>
        <taxon>Glomerellales</taxon>
        <taxon>Glomerellaceae</taxon>
        <taxon>Colletotrichum</taxon>
        <taxon>Colletotrichum destructivum species complex</taxon>
    </lineage>
</organism>
<gene>
    <name evidence="2" type="ORF">CTA1_4108</name>
</gene>
<evidence type="ECO:0000256" key="1">
    <source>
        <dbReference type="SAM" id="MobiDB-lite"/>
    </source>
</evidence>
<comment type="caution">
    <text evidence="2">The sequence shown here is derived from an EMBL/GenBank/DDBJ whole genome shotgun (WGS) entry which is preliminary data.</text>
</comment>
<evidence type="ECO:0000313" key="2">
    <source>
        <dbReference type="EMBL" id="TKW55362.1"/>
    </source>
</evidence>
<evidence type="ECO:0000313" key="3">
    <source>
        <dbReference type="Proteomes" id="UP000310108"/>
    </source>
</evidence>
<protein>
    <recommendedName>
        <fullName evidence="4">NAD-specific glutamate dehydrogenase</fullName>
    </recommendedName>
</protein>
<name>A0A4U6XIZ8_9PEZI</name>
<dbReference type="EMBL" id="PJEX01000101">
    <property type="protein sequence ID" value="TKW55362.1"/>
    <property type="molecule type" value="Genomic_DNA"/>
</dbReference>
<reference evidence="2 3" key="1">
    <citation type="journal article" date="2019" name="PLoS ONE">
        <title>Comparative genome analysis indicates high evolutionary potential of pathogenicity genes in Colletotrichum tanaceti.</title>
        <authorList>
            <person name="Lelwala R.V."/>
            <person name="Korhonen P.K."/>
            <person name="Young N.D."/>
            <person name="Scott J.B."/>
            <person name="Ades P.A."/>
            <person name="Gasser R.B."/>
            <person name="Taylor P.W.J."/>
        </authorList>
    </citation>
    <scope>NUCLEOTIDE SEQUENCE [LARGE SCALE GENOMIC DNA]</scope>
    <source>
        <strain evidence="2">BRIP57314</strain>
    </source>
</reference>
<proteinExistence type="predicted"/>
<sequence length="711" mass="74798">MFFLFHMQHRWYKAATALHCTALHCRQAGRQTGRQADKTGRHSRLDLPLDRGQSQQTHAVVEHGPGSRVQCQAGLLDLWLASNNAQVVVTAADDVREAEQVGQHSGGLQRLERVLDNVGVLADDADQLNGMLLRQQTEVGLGHLLLRHAGLAEDGAQPGVGVLEVRSGVALERGHGVHVELVVVDPRACETCKCTRKRLLPIKVRTTMSINDLPLAAHVLDHDTADAKDVGRGLRVLDLVVLGLVLPHHLVHLVADVAQDIVEELDGALARAHAENHAKVDVLALLRRLGVAHQLDDLEELLQVQVLLRGDDVDHVVKAVLFLAVQQFADVSRQVQRRAVLLADDGALEALAGLSGNVLGEVDDDGALRLLRDLHLLELLGGGLHVLLRDLALARVLVKVDVEAGVRLLVAGDAEIAEAPPLRDGGLVAGDHGLEVFAGLLVEAVVLEGRDVLAGLLLGGDLLFLVAHGGVDLDIDLVQVVDGVLLEGVLAAEAVEAESQQAVLLAPIAEVVDAGDIPAGAVVEVGDEAADDGASQMAGVEGLRNVGGGELDDDLLLAQGRVLGVLEAVVGVLAEGLAAGADLGDEELGERTSLEPELEEGAVLERHGLLDEGRLGELQVGAGGQPIARGAHMGGARRVGGRGEVVAAPPLARGISCAHILEPLGCELGGLLALDAQRRHRQDQVALVEALGPLEGIVDDGLFDACHIVQQ</sequence>
<dbReference type="AlphaFoldDB" id="A0A4U6XIZ8"/>
<evidence type="ECO:0008006" key="4">
    <source>
        <dbReference type="Google" id="ProtNLM"/>
    </source>
</evidence>